<evidence type="ECO:0000256" key="2">
    <source>
        <dbReference type="ARBA" id="ARBA00022729"/>
    </source>
</evidence>
<dbReference type="Gene3D" id="3.20.20.370">
    <property type="entry name" value="Glycoside hydrolase/deacetylase"/>
    <property type="match status" value="1"/>
</dbReference>
<evidence type="ECO:0000256" key="1">
    <source>
        <dbReference type="ARBA" id="ARBA00004613"/>
    </source>
</evidence>
<dbReference type="AlphaFoldDB" id="A0A1J5QZK8"/>
<dbReference type="CDD" id="cd10918">
    <property type="entry name" value="CE4_NodB_like_5s_6s"/>
    <property type="match status" value="1"/>
</dbReference>
<dbReference type="GO" id="GO:0005576">
    <property type="term" value="C:extracellular region"/>
    <property type="evidence" value="ECO:0007669"/>
    <property type="project" value="UniProtKB-SubCell"/>
</dbReference>
<organism evidence="4">
    <name type="scientific">mine drainage metagenome</name>
    <dbReference type="NCBI Taxonomy" id="410659"/>
    <lineage>
        <taxon>unclassified sequences</taxon>
        <taxon>metagenomes</taxon>
        <taxon>ecological metagenomes</taxon>
    </lineage>
</organism>
<comment type="caution">
    <text evidence="4">The sequence shown here is derived from an EMBL/GenBank/DDBJ whole genome shotgun (WGS) entry which is preliminary data.</text>
</comment>
<protein>
    <submittedName>
        <fullName evidence="4">Polysaccharide deacetylase</fullName>
    </submittedName>
</protein>
<keyword evidence="2" id="KW-0732">Signal</keyword>
<gene>
    <name evidence="4" type="ORF">GALL_294330</name>
</gene>
<reference evidence="4" key="1">
    <citation type="submission" date="2016-10" db="EMBL/GenBank/DDBJ databases">
        <title>Sequence of Gallionella enrichment culture.</title>
        <authorList>
            <person name="Poehlein A."/>
            <person name="Muehling M."/>
            <person name="Daniel R."/>
        </authorList>
    </citation>
    <scope>NUCLEOTIDE SEQUENCE</scope>
</reference>
<dbReference type="InterPro" id="IPR051398">
    <property type="entry name" value="Polysacch_Deacetylase"/>
</dbReference>
<dbReference type="Pfam" id="PF01522">
    <property type="entry name" value="Polysacc_deac_1"/>
    <property type="match status" value="1"/>
</dbReference>
<feature type="domain" description="NodB homology" evidence="3">
    <location>
        <begin position="64"/>
        <end position="261"/>
    </location>
</feature>
<proteinExistence type="predicted"/>
<dbReference type="PANTHER" id="PTHR34216">
    <property type="match status" value="1"/>
</dbReference>
<dbReference type="GO" id="GO:0016810">
    <property type="term" value="F:hydrolase activity, acting on carbon-nitrogen (but not peptide) bonds"/>
    <property type="evidence" value="ECO:0007669"/>
    <property type="project" value="InterPro"/>
</dbReference>
<dbReference type="GO" id="GO:0005975">
    <property type="term" value="P:carbohydrate metabolic process"/>
    <property type="evidence" value="ECO:0007669"/>
    <property type="project" value="InterPro"/>
</dbReference>
<dbReference type="InterPro" id="IPR002509">
    <property type="entry name" value="NODB_dom"/>
</dbReference>
<dbReference type="PROSITE" id="PS51677">
    <property type="entry name" value="NODB"/>
    <property type="match status" value="1"/>
</dbReference>
<accession>A0A1J5QZK8</accession>
<evidence type="ECO:0000259" key="3">
    <source>
        <dbReference type="PROSITE" id="PS51677"/>
    </source>
</evidence>
<sequence length="261" mass="28421">MNRVVVLMYHALYADAQGLDAIAAEDRPYAISTRIFARQLELLRDASIPVLDPAQLETGRTGGSGVILTFDDGHASNAELALPLLAERGMSAAFFVTTGFIGQRPGYCSWEQLRALARAGMLVGGHGHTHRFLSDLPPPQMHDELRRSHALLRNALHQPVAQMSFPGGRHNAAVLQAGLSCGFQVFHGSEAGMLRPHAPLAGQPLPRIAVRRGMRDAAFLDYALARPGRMLLARGLAQAKTLAKHIIGNERYHQLYAKIKS</sequence>
<name>A0A1J5QZK8_9ZZZZ</name>
<dbReference type="EMBL" id="MLJW01000362">
    <property type="protein sequence ID" value="OIQ88690.1"/>
    <property type="molecule type" value="Genomic_DNA"/>
</dbReference>
<evidence type="ECO:0000313" key="4">
    <source>
        <dbReference type="EMBL" id="OIQ88690.1"/>
    </source>
</evidence>
<dbReference type="PANTHER" id="PTHR34216:SF3">
    <property type="entry name" value="POLY-BETA-1,6-N-ACETYL-D-GLUCOSAMINE N-DEACETYLASE"/>
    <property type="match status" value="1"/>
</dbReference>
<dbReference type="SUPFAM" id="SSF88713">
    <property type="entry name" value="Glycoside hydrolase/deacetylase"/>
    <property type="match status" value="1"/>
</dbReference>
<dbReference type="InterPro" id="IPR011330">
    <property type="entry name" value="Glyco_hydro/deAcase_b/a-brl"/>
</dbReference>
<comment type="subcellular location">
    <subcellularLocation>
        <location evidence="1">Secreted</location>
    </subcellularLocation>
</comment>